<evidence type="ECO:0000313" key="1">
    <source>
        <dbReference type="EMBL" id="KAJ7779893.1"/>
    </source>
</evidence>
<reference evidence="1" key="1">
    <citation type="submission" date="2023-03" db="EMBL/GenBank/DDBJ databases">
        <title>Massive genome expansion in bonnet fungi (Mycena s.s.) driven by repeated elements and novel gene families across ecological guilds.</title>
        <authorList>
            <consortium name="Lawrence Berkeley National Laboratory"/>
            <person name="Harder C.B."/>
            <person name="Miyauchi S."/>
            <person name="Viragh M."/>
            <person name="Kuo A."/>
            <person name="Thoen E."/>
            <person name="Andreopoulos B."/>
            <person name="Lu D."/>
            <person name="Skrede I."/>
            <person name="Drula E."/>
            <person name="Henrissat B."/>
            <person name="Morin E."/>
            <person name="Kohler A."/>
            <person name="Barry K."/>
            <person name="LaButti K."/>
            <person name="Morin E."/>
            <person name="Salamov A."/>
            <person name="Lipzen A."/>
            <person name="Mereny Z."/>
            <person name="Hegedus B."/>
            <person name="Baldrian P."/>
            <person name="Stursova M."/>
            <person name="Weitz H."/>
            <person name="Taylor A."/>
            <person name="Grigoriev I.V."/>
            <person name="Nagy L.G."/>
            <person name="Martin F."/>
            <person name="Kauserud H."/>
        </authorList>
    </citation>
    <scope>NUCLEOTIDE SEQUENCE</scope>
    <source>
        <strain evidence="1">CBHHK182m</strain>
    </source>
</reference>
<accession>A0AAD7NY11</accession>
<sequence length="98" mass="11332">MKFYKILRSSRHWSPVYQSLEFLLVYLSSARGVSSLIEFHPDRKLLIKTVSAVWSVTWANEDVYMGATKDQPPRARPNIHPVVPIPFRRLNPEHLSAS</sequence>
<protein>
    <submittedName>
        <fullName evidence="1">Uncharacterized protein</fullName>
    </submittedName>
</protein>
<name>A0AAD7NY11_9AGAR</name>
<keyword evidence="2" id="KW-1185">Reference proteome</keyword>
<dbReference type="AlphaFoldDB" id="A0AAD7NY11"/>
<comment type="caution">
    <text evidence="1">The sequence shown here is derived from an EMBL/GenBank/DDBJ whole genome shotgun (WGS) entry which is preliminary data.</text>
</comment>
<evidence type="ECO:0000313" key="2">
    <source>
        <dbReference type="Proteomes" id="UP001215598"/>
    </source>
</evidence>
<dbReference type="EMBL" id="JARKIB010000005">
    <property type="protein sequence ID" value="KAJ7779893.1"/>
    <property type="molecule type" value="Genomic_DNA"/>
</dbReference>
<proteinExistence type="predicted"/>
<organism evidence="1 2">
    <name type="scientific">Mycena metata</name>
    <dbReference type="NCBI Taxonomy" id="1033252"/>
    <lineage>
        <taxon>Eukaryota</taxon>
        <taxon>Fungi</taxon>
        <taxon>Dikarya</taxon>
        <taxon>Basidiomycota</taxon>
        <taxon>Agaricomycotina</taxon>
        <taxon>Agaricomycetes</taxon>
        <taxon>Agaricomycetidae</taxon>
        <taxon>Agaricales</taxon>
        <taxon>Marasmiineae</taxon>
        <taxon>Mycenaceae</taxon>
        <taxon>Mycena</taxon>
    </lineage>
</organism>
<dbReference type="Proteomes" id="UP001215598">
    <property type="component" value="Unassembled WGS sequence"/>
</dbReference>
<gene>
    <name evidence="1" type="ORF">B0H16DRAFT_727900</name>
</gene>